<dbReference type="SFLD" id="SFLDG00358">
    <property type="entry name" value="Main_(cytGST)"/>
    <property type="match status" value="1"/>
</dbReference>
<dbReference type="GO" id="GO:0003746">
    <property type="term" value="F:translation elongation factor activity"/>
    <property type="evidence" value="ECO:0007669"/>
    <property type="project" value="UniProtKB-UniRule"/>
</dbReference>
<organism evidence="10 11">
    <name type="scientific">Ceratodon purpureus</name>
    <name type="common">Fire moss</name>
    <name type="synonym">Dicranum purpureum</name>
    <dbReference type="NCBI Taxonomy" id="3225"/>
    <lineage>
        <taxon>Eukaryota</taxon>
        <taxon>Viridiplantae</taxon>
        <taxon>Streptophyta</taxon>
        <taxon>Embryophyta</taxon>
        <taxon>Bryophyta</taxon>
        <taxon>Bryophytina</taxon>
        <taxon>Bryopsida</taxon>
        <taxon>Dicranidae</taxon>
        <taxon>Pseudoditrichales</taxon>
        <taxon>Ditrichaceae</taxon>
        <taxon>Ceratodon</taxon>
    </lineage>
</organism>
<evidence type="ECO:0000313" key="10">
    <source>
        <dbReference type="EMBL" id="KAG0557828.1"/>
    </source>
</evidence>
<feature type="domain" description="GST N-terminal" evidence="8">
    <location>
        <begin position="2"/>
        <end position="82"/>
    </location>
</feature>
<evidence type="ECO:0000256" key="1">
    <source>
        <dbReference type="ARBA" id="ARBA00003468"/>
    </source>
</evidence>
<dbReference type="AlphaFoldDB" id="A0A8T0GJD0"/>
<dbReference type="SUPFAM" id="SSF47616">
    <property type="entry name" value="GST C-terminal domain-like"/>
    <property type="match status" value="1"/>
</dbReference>
<dbReference type="FunFam" id="1.20.1050.10:FF:000006">
    <property type="entry name" value="Elongation factor 1 gamma"/>
    <property type="match status" value="1"/>
</dbReference>
<dbReference type="FunFam" id="3.30.70.1010:FF:000001">
    <property type="entry name" value="Elongation factor 1-gamma 1"/>
    <property type="match status" value="1"/>
</dbReference>
<comment type="function">
    <text evidence="1">Probably plays a role in anchoring the complex to other cellular components.</text>
</comment>
<comment type="caution">
    <text evidence="10">The sequence shown here is derived from an EMBL/GenBank/DDBJ whole genome shotgun (WGS) entry which is preliminary data.</text>
</comment>
<dbReference type="InterPro" id="IPR001662">
    <property type="entry name" value="EF1B_G_C"/>
</dbReference>
<dbReference type="GO" id="GO:0004364">
    <property type="term" value="F:glutathione transferase activity"/>
    <property type="evidence" value="ECO:0007669"/>
    <property type="project" value="InterPro"/>
</dbReference>
<sequence length="438" mass="48985">MCEQKIHANKVNKNAYKALVAAEYVGVKVETTPDFDWSTIKSPEFIKMNPMGKVPVLETPEGTVFESNAIARYVAGLKPSGLFGSSNYEKALVDQWIDIATLEIDGNVSRWVYPRLGMGVFNEEVEGVAISNLKRALTALNTYLASHTYLVGESVTLADIIMICNLVNPFHVALTKEFTAEFPHVERYFWTLVNQPNFKKVVGEIVQAAKPLGPPPAKGHHHNHTPAAVEKEAKSAPKSAAKESAPKPKKEKAAPAPKPAPAPESVDDDEEAAPVKKAKNSLDLLPPSPMVLDNWKRLYSNTKAKDFHLAISGFWEMFDAEGYSLWFCDYKFNDENTVTFVTMNKVGGFLQRMDLVRKYAFGKMCILGEEAPYKIKGVWLFRGSDVPQMVTEECYDAELYEWTKVDISNEEQKALVNAYFEEPDTIQGEKLLEAKCFK</sequence>
<dbReference type="InterPro" id="IPR004046">
    <property type="entry name" value="GST_C"/>
</dbReference>
<feature type="compositionally biased region" description="Basic and acidic residues" evidence="6">
    <location>
        <begin position="229"/>
        <end position="253"/>
    </location>
</feature>
<gene>
    <name evidence="10" type="ORF">KC19_11G160100</name>
</gene>
<dbReference type="InterPro" id="IPR036282">
    <property type="entry name" value="Glutathione-S-Trfase_C_sf"/>
</dbReference>
<evidence type="ECO:0000313" key="11">
    <source>
        <dbReference type="Proteomes" id="UP000822688"/>
    </source>
</evidence>
<dbReference type="Proteomes" id="UP000822688">
    <property type="component" value="Chromosome 11"/>
</dbReference>
<evidence type="ECO:0000259" key="7">
    <source>
        <dbReference type="PROSITE" id="PS50040"/>
    </source>
</evidence>
<evidence type="ECO:0000259" key="9">
    <source>
        <dbReference type="PROSITE" id="PS50405"/>
    </source>
</evidence>
<evidence type="ECO:0000256" key="5">
    <source>
        <dbReference type="PROSITE-ProRule" id="PRU00519"/>
    </source>
</evidence>
<dbReference type="EMBL" id="CM026432">
    <property type="protein sequence ID" value="KAG0557828.1"/>
    <property type="molecule type" value="Genomic_DNA"/>
</dbReference>
<evidence type="ECO:0000256" key="6">
    <source>
        <dbReference type="SAM" id="MobiDB-lite"/>
    </source>
</evidence>
<dbReference type="Gene3D" id="3.40.30.10">
    <property type="entry name" value="Glutaredoxin"/>
    <property type="match status" value="1"/>
</dbReference>
<dbReference type="InterPro" id="IPR036249">
    <property type="entry name" value="Thioredoxin-like_sf"/>
</dbReference>
<evidence type="ECO:0000259" key="8">
    <source>
        <dbReference type="PROSITE" id="PS50404"/>
    </source>
</evidence>
<feature type="domain" description="GST C-terminal" evidence="9">
    <location>
        <begin position="86"/>
        <end position="212"/>
    </location>
</feature>
<dbReference type="Gene3D" id="1.20.1050.10">
    <property type="match status" value="1"/>
</dbReference>
<evidence type="ECO:0008006" key="12">
    <source>
        <dbReference type="Google" id="ProtNLM"/>
    </source>
</evidence>
<dbReference type="CDD" id="cd03044">
    <property type="entry name" value="GST_N_EF1Bgamma"/>
    <property type="match status" value="1"/>
</dbReference>
<dbReference type="InterPro" id="IPR036433">
    <property type="entry name" value="EF1B_G_C_sf"/>
</dbReference>
<keyword evidence="3 5" id="KW-0251">Elongation factor</keyword>
<keyword evidence="11" id="KW-1185">Reference proteome</keyword>
<dbReference type="Pfam" id="PF00043">
    <property type="entry name" value="GST_C"/>
    <property type="match status" value="1"/>
</dbReference>
<proteinExistence type="predicted"/>
<dbReference type="InterPro" id="IPR044628">
    <property type="entry name" value="EF-1-gamma_plant"/>
</dbReference>
<accession>A0A8T0GJD0</accession>
<dbReference type="CDD" id="cd03181">
    <property type="entry name" value="GST_C_EF1Bgamma_like"/>
    <property type="match status" value="1"/>
</dbReference>
<dbReference type="SUPFAM" id="SSF89942">
    <property type="entry name" value="eEF1-gamma domain"/>
    <property type="match status" value="1"/>
</dbReference>
<dbReference type="PROSITE" id="PS50405">
    <property type="entry name" value="GST_CTER"/>
    <property type="match status" value="1"/>
</dbReference>
<keyword evidence="4 5" id="KW-0648">Protein biosynthesis</keyword>
<dbReference type="Pfam" id="PF02798">
    <property type="entry name" value="GST_N"/>
    <property type="match status" value="1"/>
</dbReference>
<feature type="domain" description="EF-1-gamma C-terminal" evidence="7">
    <location>
        <begin position="278"/>
        <end position="438"/>
    </location>
</feature>
<dbReference type="SMART" id="SM01183">
    <property type="entry name" value="EF1G"/>
    <property type="match status" value="1"/>
</dbReference>
<evidence type="ECO:0000256" key="2">
    <source>
        <dbReference type="ARBA" id="ARBA00011237"/>
    </source>
</evidence>
<dbReference type="Pfam" id="PF00647">
    <property type="entry name" value="EF1G"/>
    <property type="match status" value="1"/>
</dbReference>
<dbReference type="PROSITE" id="PS50404">
    <property type="entry name" value="GST_NTER"/>
    <property type="match status" value="1"/>
</dbReference>
<evidence type="ECO:0000256" key="3">
    <source>
        <dbReference type="ARBA" id="ARBA00022768"/>
    </source>
</evidence>
<dbReference type="PROSITE" id="PS50040">
    <property type="entry name" value="EF1G_C"/>
    <property type="match status" value="1"/>
</dbReference>
<feature type="region of interest" description="Disordered" evidence="6">
    <location>
        <begin position="211"/>
        <end position="279"/>
    </location>
</feature>
<name>A0A8T0GJD0_CERPU</name>
<dbReference type="SFLD" id="SFLDS00019">
    <property type="entry name" value="Glutathione_Transferase_(cytos"/>
    <property type="match status" value="1"/>
</dbReference>
<dbReference type="PANTHER" id="PTHR44372:SF1">
    <property type="entry name" value="ELONGATION FACTOR 1-GAMMA 3"/>
    <property type="match status" value="1"/>
</dbReference>
<dbReference type="Gene3D" id="3.30.70.1010">
    <property type="entry name" value="Translation elongation factor EF1B, gamma chain, conserved domain"/>
    <property type="match status" value="1"/>
</dbReference>
<protein>
    <recommendedName>
        <fullName evidence="12">Elongation factor 1-gamma</fullName>
    </recommendedName>
</protein>
<reference evidence="10 11" key="1">
    <citation type="submission" date="2020-06" db="EMBL/GenBank/DDBJ databases">
        <title>WGS assembly of Ceratodon purpureus strain R40.</title>
        <authorList>
            <person name="Carey S.B."/>
            <person name="Jenkins J."/>
            <person name="Shu S."/>
            <person name="Lovell J.T."/>
            <person name="Sreedasyam A."/>
            <person name="Maumus F."/>
            <person name="Tiley G.P."/>
            <person name="Fernandez-Pozo N."/>
            <person name="Barry K."/>
            <person name="Chen C."/>
            <person name="Wang M."/>
            <person name="Lipzen A."/>
            <person name="Daum C."/>
            <person name="Saski C.A."/>
            <person name="Payton A.C."/>
            <person name="Mcbreen J.C."/>
            <person name="Conrad R.E."/>
            <person name="Kollar L.M."/>
            <person name="Olsson S."/>
            <person name="Huttunen S."/>
            <person name="Landis J.B."/>
            <person name="Wickett N.J."/>
            <person name="Johnson M.G."/>
            <person name="Rensing S.A."/>
            <person name="Grimwood J."/>
            <person name="Schmutz J."/>
            <person name="Mcdaniel S.F."/>
        </authorList>
    </citation>
    <scope>NUCLEOTIDE SEQUENCE [LARGE SCALE GENOMIC DNA]</scope>
    <source>
        <strain evidence="10 11">R40</strain>
    </source>
</reference>
<dbReference type="InterPro" id="IPR040079">
    <property type="entry name" value="Glutathione_S-Trfase"/>
</dbReference>
<dbReference type="SUPFAM" id="SSF52833">
    <property type="entry name" value="Thioredoxin-like"/>
    <property type="match status" value="1"/>
</dbReference>
<dbReference type="FunFam" id="3.40.30.10:FF:000148">
    <property type="entry name" value="Elongation factor 1B gamma"/>
    <property type="match status" value="1"/>
</dbReference>
<dbReference type="PANTHER" id="PTHR44372">
    <property type="entry name" value="ELONGATION FACTOR 1-GAMMA 1-RELATED"/>
    <property type="match status" value="1"/>
</dbReference>
<dbReference type="InterPro" id="IPR004045">
    <property type="entry name" value="Glutathione_S-Trfase_N"/>
</dbReference>
<dbReference type="InterPro" id="IPR010987">
    <property type="entry name" value="Glutathione-S-Trfase_C-like"/>
</dbReference>
<evidence type="ECO:0000256" key="4">
    <source>
        <dbReference type="ARBA" id="ARBA00022917"/>
    </source>
</evidence>
<comment type="subunit">
    <text evidence="2">EF-1 is composed of four subunits: alpha, beta, delta, and gamma.</text>
</comment>